<dbReference type="InterPro" id="IPR008220">
    <property type="entry name" value="HAT_MetX-like"/>
</dbReference>
<dbReference type="InterPro" id="IPR029058">
    <property type="entry name" value="AB_hydrolase_fold"/>
</dbReference>
<name>A0A6A5WG03_9PLEO</name>
<evidence type="ECO:0000313" key="1">
    <source>
        <dbReference type="EMBL" id="KAF2000337.1"/>
    </source>
</evidence>
<dbReference type="OrthoDB" id="9972683at2759"/>
<reference evidence="1" key="1">
    <citation type="journal article" date="2020" name="Stud. Mycol.">
        <title>101 Dothideomycetes genomes: a test case for predicting lifestyles and emergence of pathogens.</title>
        <authorList>
            <person name="Haridas S."/>
            <person name="Albert R."/>
            <person name="Binder M."/>
            <person name="Bloem J."/>
            <person name="Labutti K."/>
            <person name="Salamov A."/>
            <person name="Andreopoulos B."/>
            <person name="Baker S."/>
            <person name="Barry K."/>
            <person name="Bills G."/>
            <person name="Bluhm B."/>
            <person name="Cannon C."/>
            <person name="Castanera R."/>
            <person name="Culley D."/>
            <person name="Daum C."/>
            <person name="Ezra D."/>
            <person name="Gonzalez J."/>
            <person name="Henrissat B."/>
            <person name="Kuo A."/>
            <person name="Liang C."/>
            <person name="Lipzen A."/>
            <person name="Lutzoni F."/>
            <person name="Magnuson J."/>
            <person name="Mondo S."/>
            <person name="Nolan M."/>
            <person name="Ohm R."/>
            <person name="Pangilinan J."/>
            <person name="Park H.-J."/>
            <person name="Ramirez L."/>
            <person name="Alfaro M."/>
            <person name="Sun H."/>
            <person name="Tritt A."/>
            <person name="Yoshinaga Y."/>
            <person name="Zwiers L.-H."/>
            <person name="Turgeon B."/>
            <person name="Goodwin S."/>
            <person name="Spatafora J."/>
            <person name="Crous P."/>
            <person name="Grigoriev I."/>
        </authorList>
    </citation>
    <scope>NUCLEOTIDE SEQUENCE</scope>
    <source>
        <strain evidence="1">CBS 123094</strain>
    </source>
</reference>
<dbReference type="PANTHER" id="PTHR32268:SF15">
    <property type="entry name" value="HOMOSERINE ACETYLTRANSFERASE FAMILY PROTEIN (AFU_ORTHOLOGUE AFUA_1G15350)"/>
    <property type="match status" value="1"/>
</dbReference>
<organism evidence="1 2">
    <name type="scientific">Amniculicola lignicola CBS 123094</name>
    <dbReference type="NCBI Taxonomy" id="1392246"/>
    <lineage>
        <taxon>Eukaryota</taxon>
        <taxon>Fungi</taxon>
        <taxon>Dikarya</taxon>
        <taxon>Ascomycota</taxon>
        <taxon>Pezizomycotina</taxon>
        <taxon>Dothideomycetes</taxon>
        <taxon>Pleosporomycetidae</taxon>
        <taxon>Pleosporales</taxon>
        <taxon>Amniculicolaceae</taxon>
        <taxon>Amniculicola</taxon>
    </lineage>
</organism>
<dbReference type="GO" id="GO:0016747">
    <property type="term" value="F:acyltransferase activity, transferring groups other than amino-acyl groups"/>
    <property type="evidence" value="ECO:0007669"/>
    <property type="project" value="InterPro"/>
</dbReference>
<dbReference type="PANTHER" id="PTHR32268">
    <property type="entry name" value="HOMOSERINE O-ACETYLTRANSFERASE"/>
    <property type="match status" value="1"/>
</dbReference>
<accession>A0A6A5WG03</accession>
<evidence type="ECO:0008006" key="3">
    <source>
        <dbReference type="Google" id="ProtNLM"/>
    </source>
</evidence>
<dbReference type="EMBL" id="ML977589">
    <property type="protein sequence ID" value="KAF2000337.1"/>
    <property type="molecule type" value="Genomic_DNA"/>
</dbReference>
<dbReference type="SUPFAM" id="SSF53474">
    <property type="entry name" value="alpha/beta-Hydrolases"/>
    <property type="match status" value="1"/>
</dbReference>
<sequence length="253" mass="28054">MPPPPYVYDPTGIQHFPIRSFRFACGQTHDIQLAYRSFNPTSTKGTVLIPTCFGGKINTTLNFIEAPPKTSGHNYAFLEGPTSALLASSDYASGGYRKNGVHLIQGLRAFYRAYAAWLTSAEWFRRELWREMGHKSLHGWLHPPMHSTSRECWDADDLLTLARMWQAGDIGSVHVSGDYREALKGITARALVMPCRTDQYFSVGDGEEEASLLPKGGFAPIESVWGHRAGGGGNKADVEWMDGRIRVFLGATE</sequence>
<dbReference type="AlphaFoldDB" id="A0A6A5WG03"/>
<evidence type="ECO:0000313" key="2">
    <source>
        <dbReference type="Proteomes" id="UP000799779"/>
    </source>
</evidence>
<proteinExistence type="predicted"/>
<keyword evidence="2" id="KW-1185">Reference proteome</keyword>
<dbReference type="Gene3D" id="3.40.50.1820">
    <property type="entry name" value="alpha/beta hydrolase"/>
    <property type="match status" value="1"/>
</dbReference>
<dbReference type="Proteomes" id="UP000799779">
    <property type="component" value="Unassembled WGS sequence"/>
</dbReference>
<protein>
    <recommendedName>
        <fullName evidence="3">Alpha/beta-hydrolase</fullName>
    </recommendedName>
</protein>
<gene>
    <name evidence="1" type="ORF">P154DRAFT_576018</name>
</gene>